<dbReference type="Proteomes" id="UP001633002">
    <property type="component" value="Unassembled WGS sequence"/>
</dbReference>
<sequence length="505" mass="56415">MSLPCCAGDLALDPVGAYRRPSISTISLARPCAEREGHSLSFSAVLGAQRGRTLAAPLCSLHAQLLARPSVGLEWGLDDWVGAMAAACRVRVEARRDAGTATQEVEVLAHKFMGRVRVRVENSSEGKMNGKQRIPGDGAEGPASAKKRKVGQGTGGAEPTPSKDRRAWSPEQEAELVKILVDDKAGGKTLPLTSRSAAYWTDMMAVLYPGDKGVNERRLYDKVRRMITRYAEIKEWMRDKKAFSWKNANEKIMFDSWEKIFADQILPNVKPATKARKASNPKRVVEESSSEDEEDEEEHEEERIPAPAVKVAAPPVRPRAPVQASSESDEDEDDEEEDDEDEEESSPEKPRPIQSGENGARFETNRSPRGELPKTPLPRMEVIQRSSQARGAIEQKEKTVAKDRPQSVANGSKRQRDFGEEGVLDAGVIKSLKAELFAYVHKLRDDCMRELDVVKNQLMSPARLQLARKRQELFLEELALQEKELEINRRYCHLQKEVLNLQNTS</sequence>
<feature type="compositionally biased region" description="Basic and acidic residues" evidence="1">
    <location>
        <begin position="363"/>
        <end position="372"/>
    </location>
</feature>
<feature type="compositionally biased region" description="Basic and acidic residues" evidence="1">
    <location>
        <begin position="393"/>
        <end position="405"/>
    </location>
</feature>
<proteinExistence type="predicted"/>
<feature type="region of interest" description="Disordered" evidence="1">
    <location>
        <begin position="272"/>
        <end position="415"/>
    </location>
</feature>
<name>A0ABD3I642_9MARC</name>
<reference evidence="2 3" key="1">
    <citation type="submission" date="2024-09" db="EMBL/GenBank/DDBJ databases">
        <title>Chromosome-scale assembly of Riccia sorocarpa.</title>
        <authorList>
            <person name="Paukszto L."/>
        </authorList>
    </citation>
    <scope>NUCLEOTIDE SEQUENCE [LARGE SCALE GENOMIC DNA]</scope>
    <source>
        <strain evidence="2">LP-2024</strain>
        <tissue evidence="2">Aerial parts of the thallus</tissue>
    </source>
</reference>
<feature type="region of interest" description="Disordered" evidence="1">
    <location>
        <begin position="120"/>
        <end position="169"/>
    </location>
</feature>
<evidence type="ECO:0000313" key="2">
    <source>
        <dbReference type="EMBL" id="KAL3698514.1"/>
    </source>
</evidence>
<comment type="caution">
    <text evidence="2">The sequence shown here is derived from an EMBL/GenBank/DDBJ whole genome shotgun (WGS) entry which is preliminary data.</text>
</comment>
<feature type="compositionally biased region" description="Acidic residues" evidence="1">
    <location>
        <begin position="288"/>
        <end position="300"/>
    </location>
</feature>
<evidence type="ECO:0000313" key="3">
    <source>
        <dbReference type="Proteomes" id="UP001633002"/>
    </source>
</evidence>
<gene>
    <name evidence="2" type="ORF">R1sor_012590</name>
</gene>
<organism evidence="2 3">
    <name type="scientific">Riccia sorocarpa</name>
    <dbReference type="NCBI Taxonomy" id="122646"/>
    <lineage>
        <taxon>Eukaryota</taxon>
        <taxon>Viridiplantae</taxon>
        <taxon>Streptophyta</taxon>
        <taxon>Embryophyta</taxon>
        <taxon>Marchantiophyta</taxon>
        <taxon>Marchantiopsida</taxon>
        <taxon>Marchantiidae</taxon>
        <taxon>Marchantiales</taxon>
        <taxon>Ricciaceae</taxon>
        <taxon>Riccia</taxon>
    </lineage>
</organism>
<feature type="compositionally biased region" description="Acidic residues" evidence="1">
    <location>
        <begin position="327"/>
        <end position="345"/>
    </location>
</feature>
<dbReference type="AlphaFoldDB" id="A0ABD3I642"/>
<feature type="compositionally biased region" description="Low complexity" evidence="1">
    <location>
        <begin position="305"/>
        <end position="326"/>
    </location>
</feature>
<protein>
    <submittedName>
        <fullName evidence="2">Uncharacterized protein</fullName>
    </submittedName>
</protein>
<accession>A0ABD3I642</accession>
<dbReference type="EMBL" id="JBJQOH010000002">
    <property type="protein sequence ID" value="KAL3698514.1"/>
    <property type="molecule type" value="Genomic_DNA"/>
</dbReference>
<keyword evidence="3" id="KW-1185">Reference proteome</keyword>
<evidence type="ECO:0000256" key="1">
    <source>
        <dbReference type="SAM" id="MobiDB-lite"/>
    </source>
</evidence>